<evidence type="ECO:0000313" key="5">
    <source>
        <dbReference type="Proteomes" id="UP001260956"/>
    </source>
</evidence>
<dbReference type="CDD" id="cd00761">
    <property type="entry name" value="Glyco_tranf_GTA_type"/>
    <property type="match status" value="1"/>
</dbReference>
<dbReference type="RefSeq" id="WP_311813732.1">
    <property type="nucleotide sequence ID" value="NZ_JARPTX010000046.1"/>
</dbReference>
<dbReference type="PANTHER" id="PTHR22916:SF51">
    <property type="entry name" value="GLYCOSYLTRANSFERASE EPSH-RELATED"/>
    <property type="match status" value="1"/>
</dbReference>
<dbReference type="EMBL" id="JARPTX010000046">
    <property type="protein sequence ID" value="MDT2370762.1"/>
    <property type="molecule type" value="Genomic_DNA"/>
</dbReference>
<reference evidence="4" key="1">
    <citation type="submission" date="2023-03" db="EMBL/GenBank/DDBJ databases">
        <authorList>
            <person name="Shen W."/>
            <person name="Cai J."/>
        </authorList>
    </citation>
    <scope>NUCLEOTIDE SEQUENCE</scope>
    <source>
        <strain evidence="4">B1010-2</strain>
    </source>
</reference>
<evidence type="ECO:0000256" key="2">
    <source>
        <dbReference type="ARBA" id="ARBA00022679"/>
    </source>
</evidence>
<proteinExistence type="predicted"/>
<name>A0AAW8RKQ8_ENTFC</name>
<dbReference type="InterPro" id="IPR001173">
    <property type="entry name" value="Glyco_trans_2-like"/>
</dbReference>
<sequence>MISIIVPIYNAEKWLGKCLESLINQTIFNKLELVLVDDGSNDKSGLIIDEYAKKYTNIICTHTSNQGVSNARNVGLDLCHGEYITFVDADDYFDSCFIENLLNAMDKDCDIVCGGFVAEYSNKSITKCPSKEFCFDSKTAYYQFILGQEFDPHVTDKLFKREVIGEERFDSSIAIAEDRLFLFQCLKRVRKIKLIPIANYHYVINDFSACRREFNIKKYHSILVSKRICEEIILIYPEYQNWAESMLIDVKCQGYGDMYQCKAIKRFKKEYFELKKDIKEFSIKKKYKYSSKKHFFAFLAARIHPSLYCFLKNDMKLQYKK</sequence>
<evidence type="ECO:0000313" key="4">
    <source>
        <dbReference type="EMBL" id="MDT2370762.1"/>
    </source>
</evidence>
<dbReference type="Gene3D" id="3.90.550.10">
    <property type="entry name" value="Spore Coat Polysaccharide Biosynthesis Protein SpsA, Chain A"/>
    <property type="match status" value="1"/>
</dbReference>
<dbReference type="PANTHER" id="PTHR22916">
    <property type="entry name" value="GLYCOSYLTRANSFERASE"/>
    <property type="match status" value="1"/>
</dbReference>
<dbReference type="SUPFAM" id="SSF53448">
    <property type="entry name" value="Nucleotide-diphospho-sugar transferases"/>
    <property type="match status" value="1"/>
</dbReference>
<evidence type="ECO:0000256" key="1">
    <source>
        <dbReference type="ARBA" id="ARBA00022676"/>
    </source>
</evidence>
<keyword evidence="1" id="KW-0328">Glycosyltransferase</keyword>
<feature type="domain" description="Glycosyltransferase 2-like" evidence="3">
    <location>
        <begin position="3"/>
        <end position="164"/>
    </location>
</feature>
<gene>
    <name evidence="4" type="ORF">P6Z85_11515</name>
</gene>
<dbReference type="InterPro" id="IPR029044">
    <property type="entry name" value="Nucleotide-diphossugar_trans"/>
</dbReference>
<dbReference type="AlphaFoldDB" id="A0AAW8RKQ8"/>
<comment type="caution">
    <text evidence="4">The sequence shown here is derived from an EMBL/GenBank/DDBJ whole genome shotgun (WGS) entry which is preliminary data.</text>
</comment>
<organism evidence="4 5">
    <name type="scientific">Enterococcus faecium</name>
    <name type="common">Streptococcus faecium</name>
    <dbReference type="NCBI Taxonomy" id="1352"/>
    <lineage>
        <taxon>Bacteria</taxon>
        <taxon>Bacillati</taxon>
        <taxon>Bacillota</taxon>
        <taxon>Bacilli</taxon>
        <taxon>Lactobacillales</taxon>
        <taxon>Enterococcaceae</taxon>
        <taxon>Enterococcus</taxon>
    </lineage>
</organism>
<dbReference type="Proteomes" id="UP001260956">
    <property type="component" value="Unassembled WGS sequence"/>
</dbReference>
<dbReference type="Pfam" id="PF00535">
    <property type="entry name" value="Glycos_transf_2"/>
    <property type="match status" value="1"/>
</dbReference>
<dbReference type="GO" id="GO:0016757">
    <property type="term" value="F:glycosyltransferase activity"/>
    <property type="evidence" value="ECO:0007669"/>
    <property type="project" value="UniProtKB-KW"/>
</dbReference>
<protein>
    <submittedName>
        <fullName evidence="4">Glycosyltransferase family 2 protein</fullName>
    </submittedName>
</protein>
<keyword evidence="2" id="KW-0808">Transferase</keyword>
<evidence type="ECO:0000259" key="3">
    <source>
        <dbReference type="Pfam" id="PF00535"/>
    </source>
</evidence>
<accession>A0AAW8RKQ8</accession>